<dbReference type="EMBL" id="MIHC01000045">
    <property type="protein sequence ID" value="ODR03544.1"/>
    <property type="molecule type" value="Genomic_DNA"/>
</dbReference>
<keyword evidence="1" id="KW-1133">Transmembrane helix</keyword>
<dbReference type="AlphaFoldDB" id="A0A1E3SN09"/>
<sequence>METHTLDPRCWRIARIFGRNPLLRRADRIEAVAVLVAFAVLLLAIPLAGVAACATYSVRDRLYVQQAHDRHAIPATITGTTATDGSGISVVQAKWPGATGERTGALELAYAVNVGDRVEVWVDRNGDQVARPAPTWQAVVDASGAAFATLLVMGIGAALLVLNVRSRLDRVRSVQWDREISCLQENGGRTIH</sequence>
<dbReference type="RefSeq" id="WP_069402294.1">
    <property type="nucleotide sequence ID" value="NZ_JBKFED010000034.1"/>
</dbReference>
<dbReference type="STRING" id="243061.AWC25_19455"/>
<keyword evidence="3" id="KW-1185">Reference proteome</keyword>
<proteinExistence type="predicted"/>
<feature type="transmembrane region" description="Helical" evidence="1">
    <location>
        <begin position="142"/>
        <end position="162"/>
    </location>
</feature>
<comment type="caution">
    <text evidence="2">The sequence shown here is derived from an EMBL/GenBank/DDBJ whole genome shotgun (WGS) entry which is preliminary data.</text>
</comment>
<evidence type="ECO:0000313" key="2">
    <source>
        <dbReference type="EMBL" id="ODR03544.1"/>
    </source>
</evidence>
<evidence type="ECO:0008006" key="4">
    <source>
        <dbReference type="Google" id="ProtNLM"/>
    </source>
</evidence>
<feature type="transmembrane region" description="Helical" evidence="1">
    <location>
        <begin position="32"/>
        <end position="58"/>
    </location>
</feature>
<gene>
    <name evidence="2" type="ORF">BHQ21_21360</name>
</gene>
<keyword evidence="1" id="KW-0812">Transmembrane</keyword>
<organism evidence="2 3">
    <name type="scientific">Mycobacterium sherrisii</name>
    <dbReference type="NCBI Taxonomy" id="243061"/>
    <lineage>
        <taxon>Bacteria</taxon>
        <taxon>Bacillati</taxon>
        <taxon>Actinomycetota</taxon>
        <taxon>Actinomycetes</taxon>
        <taxon>Mycobacteriales</taxon>
        <taxon>Mycobacteriaceae</taxon>
        <taxon>Mycobacterium</taxon>
        <taxon>Mycobacterium simiae complex</taxon>
    </lineage>
</organism>
<dbReference type="InterPro" id="IPR039708">
    <property type="entry name" value="MT1774/Rv1733c-like"/>
</dbReference>
<dbReference type="PANTHER" id="PTHR42305:SF1">
    <property type="entry name" value="MEMBRANE PROTEIN RV1733C-RELATED"/>
    <property type="match status" value="1"/>
</dbReference>
<reference evidence="3" key="1">
    <citation type="submission" date="2016-09" db="EMBL/GenBank/DDBJ databases">
        <authorList>
            <person name="Greninger A.L."/>
            <person name="Jerome K.R."/>
            <person name="Mcnair B."/>
            <person name="Wallis C."/>
            <person name="Fang F."/>
        </authorList>
    </citation>
    <scope>NUCLEOTIDE SEQUENCE [LARGE SCALE GENOMIC DNA]</scope>
    <source>
        <strain evidence="3">BC1_M4</strain>
    </source>
</reference>
<protein>
    <recommendedName>
        <fullName evidence="4">Transmembrane protein</fullName>
    </recommendedName>
</protein>
<keyword evidence="1" id="KW-0472">Membrane</keyword>
<evidence type="ECO:0000313" key="3">
    <source>
        <dbReference type="Proteomes" id="UP000094224"/>
    </source>
</evidence>
<evidence type="ECO:0000256" key="1">
    <source>
        <dbReference type="SAM" id="Phobius"/>
    </source>
</evidence>
<dbReference type="PANTHER" id="PTHR42305">
    <property type="entry name" value="MEMBRANE PROTEIN RV1733C-RELATED"/>
    <property type="match status" value="1"/>
</dbReference>
<dbReference type="Proteomes" id="UP000094224">
    <property type="component" value="Unassembled WGS sequence"/>
</dbReference>
<accession>A0A1E3SN09</accession>
<name>A0A1E3SN09_9MYCO</name>